<keyword evidence="1 5" id="KW-0732">Signal</keyword>
<evidence type="ECO:0000256" key="2">
    <source>
        <dbReference type="ARBA" id="ARBA00022801"/>
    </source>
</evidence>
<dbReference type="SUPFAM" id="SSF49899">
    <property type="entry name" value="Concanavalin A-like lectins/glucanases"/>
    <property type="match status" value="1"/>
</dbReference>
<gene>
    <name evidence="7" type="ORF">INT43_004950</name>
</gene>
<feature type="compositionally biased region" description="Low complexity" evidence="4">
    <location>
        <begin position="67"/>
        <end position="133"/>
    </location>
</feature>
<sequence length="441" mass="48159">MRLATIAAFAIATLVGTTAASPFSPFLEKRSSSCKTDNGVTCCNLSTLKCVNDPHGTICDIPPKKTTTTKKATTTTKKTTTTRKTTTTTKKTTTTTKKTTTTTKKATTTTKKATTTTHKPTTTTKTTKKATTTSDPLAPPTMNPKPTCRSYTENFSDTVVIEADDWAPTSTSVDMVNISGSKSAYTIKNNMLTLNMMAPKFDSNGKPKTEGVAATLDFAFEMQYGAYEVRMKTSPVNGACTAVNTMSADGDEIDIEIAPHYFNTQPPSIQEYNWWYRGTDNTPKGLTHGGYVDLGQNLTAGFHTYRVEWKYDSITWITDGKVIHTVNKADTWDGTKYVYPSEPSRIELGIWDAGFANSGWGGGPIPWHNYKEVNAYFDYVTIECDPTYNHVIGPRSSTAKSFSMSASEPSVNKTLSNGVTIGRHASPGFIPENKHGKMKQI</sequence>
<keyword evidence="8" id="KW-1185">Reference proteome</keyword>
<dbReference type="GO" id="GO:0005975">
    <property type="term" value="P:carbohydrate metabolic process"/>
    <property type="evidence" value="ECO:0007669"/>
    <property type="project" value="InterPro"/>
</dbReference>
<dbReference type="GO" id="GO:0004553">
    <property type="term" value="F:hydrolase activity, hydrolyzing O-glycosyl compounds"/>
    <property type="evidence" value="ECO:0007669"/>
    <property type="project" value="InterPro"/>
</dbReference>
<dbReference type="Pfam" id="PF00722">
    <property type="entry name" value="Glyco_hydro_16"/>
    <property type="match status" value="1"/>
</dbReference>
<evidence type="ECO:0000313" key="7">
    <source>
        <dbReference type="EMBL" id="KAG2172408.1"/>
    </source>
</evidence>
<dbReference type="OrthoDB" id="4781at2759"/>
<proteinExistence type="predicted"/>
<dbReference type="Gene3D" id="2.60.120.200">
    <property type="match status" value="1"/>
</dbReference>
<evidence type="ECO:0000256" key="3">
    <source>
        <dbReference type="ARBA" id="ARBA00023295"/>
    </source>
</evidence>
<evidence type="ECO:0000256" key="4">
    <source>
        <dbReference type="SAM" id="MobiDB-lite"/>
    </source>
</evidence>
<dbReference type="EMBL" id="JAEPQZ010000017">
    <property type="protein sequence ID" value="KAG2172408.1"/>
    <property type="molecule type" value="Genomic_DNA"/>
</dbReference>
<evidence type="ECO:0000256" key="1">
    <source>
        <dbReference type="ARBA" id="ARBA00022729"/>
    </source>
</evidence>
<dbReference type="Proteomes" id="UP000654370">
    <property type="component" value="Unassembled WGS sequence"/>
</dbReference>
<dbReference type="PANTHER" id="PTHR10963:SF22">
    <property type="entry name" value="GLYCOSIDASE CRH2-RELATED"/>
    <property type="match status" value="1"/>
</dbReference>
<reference evidence="7" key="1">
    <citation type="submission" date="2020-12" db="EMBL/GenBank/DDBJ databases">
        <title>Metabolic potential, ecology and presence of endohyphal bacteria is reflected in genomic diversity of Mucoromycotina.</title>
        <authorList>
            <person name="Muszewska A."/>
            <person name="Okrasinska A."/>
            <person name="Steczkiewicz K."/>
            <person name="Drgas O."/>
            <person name="Orlowska M."/>
            <person name="Perlinska-Lenart U."/>
            <person name="Aleksandrzak-Piekarczyk T."/>
            <person name="Szatraj K."/>
            <person name="Zielenkiewicz U."/>
            <person name="Pilsyk S."/>
            <person name="Malc E."/>
            <person name="Mieczkowski P."/>
            <person name="Kruszewska J.S."/>
            <person name="Biernat P."/>
            <person name="Pawlowska J."/>
        </authorList>
    </citation>
    <scope>NUCLEOTIDE SEQUENCE</scope>
    <source>
        <strain evidence="7">WA0000067209</strain>
    </source>
</reference>
<feature type="region of interest" description="Disordered" evidence="4">
    <location>
        <begin position="415"/>
        <end position="441"/>
    </location>
</feature>
<evidence type="ECO:0000313" key="8">
    <source>
        <dbReference type="Proteomes" id="UP000654370"/>
    </source>
</evidence>
<feature type="domain" description="GH16" evidence="6">
    <location>
        <begin position="132"/>
        <end position="388"/>
    </location>
</feature>
<keyword evidence="3" id="KW-0326">Glycosidase</keyword>
<dbReference type="PROSITE" id="PS51762">
    <property type="entry name" value="GH16_2"/>
    <property type="match status" value="1"/>
</dbReference>
<feature type="chain" id="PRO_5034740227" description="GH16 domain-containing protein" evidence="5">
    <location>
        <begin position="21"/>
        <end position="441"/>
    </location>
</feature>
<dbReference type="InterPro" id="IPR000757">
    <property type="entry name" value="Beta-glucanase-like"/>
</dbReference>
<dbReference type="AlphaFoldDB" id="A0A8H7PEH3"/>
<evidence type="ECO:0000256" key="5">
    <source>
        <dbReference type="SAM" id="SignalP"/>
    </source>
</evidence>
<dbReference type="InterPro" id="IPR050546">
    <property type="entry name" value="Glycosyl_Hydrlase_16"/>
</dbReference>
<organism evidence="7 8">
    <name type="scientific">Mortierella isabellina</name>
    <name type="common">Filamentous fungus</name>
    <name type="synonym">Umbelopsis isabellina</name>
    <dbReference type="NCBI Taxonomy" id="91625"/>
    <lineage>
        <taxon>Eukaryota</taxon>
        <taxon>Fungi</taxon>
        <taxon>Fungi incertae sedis</taxon>
        <taxon>Mucoromycota</taxon>
        <taxon>Mucoromycotina</taxon>
        <taxon>Umbelopsidomycetes</taxon>
        <taxon>Umbelopsidales</taxon>
        <taxon>Umbelopsidaceae</taxon>
        <taxon>Umbelopsis</taxon>
    </lineage>
</organism>
<feature type="signal peptide" evidence="5">
    <location>
        <begin position="1"/>
        <end position="20"/>
    </location>
</feature>
<dbReference type="InterPro" id="IPR013320">
    <property type="entry name" value="ConA-like_dom_sf"/>
</dbReference>
<dbReference type="PANTHER" id="PTHR10963">
    <property type="entry name" value="GLYCOSYL HYDROLASE-RELATED"/>
    <property type="match status" value="1"/>
</dbReference>
<feature type="region of interest" description="Disordered" evidence="4">
    <location>
        <begin position="67"/>
        <end position="149"/>
    </location>
</feature>
<comment type="caution">
    <text evidence="7">The sequence shown here is derived from an EMBL/GenBank/DDBJ whole genome shotgun (WGS) entry which is preliminary data.</text>
</comment>
<accession>A0A8H7PEH3</accession>
<evidence type="ECO:0000259" key="6">
    <source>
        <dbReference type="PROSITE" id="PS51762"/>
    </source>
</evidence>
<protein>
    <recommendedName>
        <fullName evidence="6">GH16 domain-containing protein</fullName>
    </recommendedName>
</protein>
<name>A0A8H7PEH3_MORIS</name>
<keyword evidence="2" id="KW-0378">Hydrolase</keyword>